<keyword evidence="2" id="KW-1185">Reference proteome</keyword>
<organism evidence="1 2">
    <name type="scientific">Schizophyllum amplum</name>
    <dbReference type="NCBI Taxonomy" id="97359"/>
    <lineage>
        <taxon>Eukaryota</taxon>
        <taxon>Fungi</taxon>
        <taxon>Dikarya</taxon>
        <taxon>Basidiomycota</taxon>
        <taxon>Agaricomycotina</taxon>
        <taxon>Agaricomycetes</taxon>
        <taxon>Agaricomycetidae</taxon>
        <taxon>Agaricales</taxon>
        <taxon>Schizophyllaceae</taxon>
        <taxon>Schizophyllum</taxon>
    </lineage>
</organism>
<name>A0A550CG88_9AGAR</name>
<reference evidence="1 2" key="1">
    <citation type="journal article" date="2019" name="New Phytol.">
        <title>Comparative genomics reveals unique wood-decay strategies and fruiting body development in the Schizophyllaceae.</title>
        <authorList>
            <person name="Almasi E."/>
            <person name="Sahu N."/>
            <person name="Krizsan K."/>
            <person name="Balint B."/>
            <person name="Kovacs G.M."/>
            <person name="Kiss B."/>
            <person name="Cseklye J."/>
            <person name="Drula E."/>
            <person name="Henrissat B."/>
            <person name="Nagy I."/>
            <person name="Chovatia M."/>
            <person name="Adam C."/>
            <person name="LaButti K."/>
            <person name="Lipzen A."/>
            <person name="Riley R."/>
            <person name="Grigoriev I.V."/>
            <person name="Nagy L.G."/>
        </authorList>
    </citation>
    <scope>NUCLEOTIDE SEQUENCE [LARGE SCALE GENOMIC DNA]</scope>
    <source>
        <strain evidence="1 2">NL-1724</strain>
    </source>
</reference>
<dbReference type="OrthoDB" id="3365698at2759"/>
<proteinExistence type="predicted"/>
<dbReference type="AlphaFoldDB" id="A0A550CG88"/>
<evidence type="ECO:0000313" key="2">
    <source>
        <dbReference type="Proteomes" id="UP000320762"/>
    </source>
</evidence>
<sequence length="529" mass="59379">MTPAEAEELQRGLRKGTSTVHVLLDQCSEIASTEHCRSGDPYAVTQMERNCLAACTASIEAEEQLLLPLLRHLQTTMTRIRKQRTINDAYMSSVRRIPREILSEIFLIAVALADNKRDSERYGSVYPNRKYNFAKVCRIWRAVALDTTALWTSIFLPPFESTRPWTNFGYRLQRTKKQPLDVRLAGRTGGSSSAWDLLLQESYRWRTLVVDDMACLDSESVAQPIALPTLETFTAKVDIVTGIDDVDAQGEFCRVFDNLGEAPQLRHVELDFVDICGPAKLRFPPIWQLTHLELRLHYCDRPNSLLPMIRQMAPTLRKLSVNVLDCEQFLRDHNAVLIHVPNLQSLSCTGMACFLFQHFAPPPQLTHLRIESYMDHHFLRSGVERISTYEALTELELVDVVWRAESLLSTFRCMPRLATLKIAETSADFVSQCMSGTVLAGLTRGGVDVHGAPTSPNPSCPLPNLTRMYIQLYSCETAKKAAAITSMALSRKVGGISDGVTFRPLDVFDFGLHDSIMLAATGDIPCWAT</sequence>
<dbReference type="Proteomes" id="UP000320762">
    <property type="component" value="Unassembled WGS sequence"/>
</dbReference>
<dbReference type="InterPro" id="IPR032675">
    <property type="entry name" value="LRR_dom_sf"/>
</dbReference>
<gene>
    <name evidence="1" type="ORF">BD626DRAFT_629576</name>
</gene>
<comment type="caution">
    <text evidence="1">The sequence shown here is derived from an EMBL/GenBank/DDBJ whole genome shotgun (WGS) entry which is preliminary data.</text>
</comment>
<protein>
    <submittedName>
        <fullName evidence="1">Uncharacterized protein</fullName>
    </submittedName>
</protein>
<dbReference type="STRING" id="97359.A0A550CG88"/>
<accession>A0A550CG88</accession>
<dbReference type="Gene3D" id="3.80.10.10">
    <property type="entry name" value="Ribonuclease Inhibitor"/>
    <property type="match status" value="1"/>
</dbReference>
<evidence type="ECO:0000313" key="1">
    <source>
        <dbReference type="EMBL" id="TRM63784.1"/>
    </source>
</evidence>
<dbReference type="EMBL" id="VDMD01000008">
    <property type="protein sequence ID" value="TRM63784.1"/>
    <property type="molecule type" value="Genomic_DNA"/>
</dbReference>
<dbReference type="SUPFAM" id="SSF52047">
    <property type="entry name" value="RNI-like"/>
    <property type="match status" value="1"/>
</dbReference>